<dbReference type="EMBL" id="AGRJ01000223">
    <property type="protein sequence ID" value="EHO49432.1"/>
    <property type="molecule type" value="Genomic_DNA"/>
</dbReference>
<dbReference type="Gene3D" id="3.40.930.10">
    <property type="entry name" value="Mannitol-specific EII, Chain A"/>
    <property type="match status" value="1"/>
</dbReference>
<dbReference type="PATRIC" id="fig|797516.3.peg.2334"/>
<dbReference type="AlphaFoldDB" id="H1LJ05"/>
<evidence type="ECO:0000256" key="3">
    <source>
        <dbReference type="ARBA" id="ARBA00022597"/>
    </source>
</evidence>
<proteinExistence type="predicted"/>
<dbReference type="PANTHER" id="PTHR47738:SF2">
    <property type="entry name" value="PTS SYSTEM FRUCTOSE-LIKE EIIA COMPONENT"/>
    <property type="match status" value="1"/>
</dbReference>
<dbReference type="HOGENOM" id="CLU_072531_5_1_9"/>
<keyword evidence="5" id="KW-0598">Phosphotransferase system</keyword>
<dbReference type="InterPro" id="IPR002178">
    <property type="entry name" value="PTS_EIIA_type-2_dom"/>
</dbReference>
<evidence type="ECO:0000256" key="2">
    <source>
        <dbReference type="ARBA" id="ARBA00022553"/>
    </source>
</evidence>
<dbReference type="InterPro" id="IPR051541">
    <property type="entry name" value="PTS_SugarTrans_NitroReg"/>
</dbReference>
<sequence length="161" mass="17507">MYVYLKEDDDLMDVKSSINPRTIIVNSSSKSKDEVLKEIIHSMHNAGNVSSEEGFLKSVYQRESQGVTGIGNGVAIPHGQSESVVEPGVAIATLKDPIPWESLDDQKTKIVVLFAVPDNSEGAKLHLQLLAQFARKLGDDDVLASLKSAKNVQEITAAFEN</sequence>
<protein>
    <submittedName>
        <fullName evidence="7">Phosphoenolpyruvate-dependent sugar phosphotransferase system, EIIA 2</fullName>
    </submittedName>
</protein>
<accession>H1LJ05</accession>
<dbReference type="PANTHER" id="PTHR47738">
    <property type="entry name" value="PTS SYSTEM FRUCTOSE-LIKE EIIA COMPONENT-RELATED"/>
    <property type="match status" value="1"/>
</dbReference>
<dbReference type="PROSITE" id="PS51094">
    <property type="entry name" value="PTS_EIIA_TYPE_2"/>
    <property type="match status" value="1"/>
</dbReference>
<evidence type="ECO:0000313" key="8">
    <source>
        <dbReference type="Proteomes" id="UP000005025"/>
    </source>
</evidence>
<reference evidence="7 8" key="1">
    <citation type="submission" date="2011-09" db="EMBL/GenBank/DDBJ databases">
        <authorList>
            <person name="Weinstock G."/>
            <person name="Sodergren E."/>
            <person name="Clifton S."/>
            <person name="Fulton L."/>
            <person name="Fulton B."/>
            <person name="Courtney L."/>
            <person name="Fronick C."/>
            <person name="Harrison M."/>
            <person name="Strong C."/>
            <person name="Farmer C."/>
            <person name="Delahaunty K."/>
            <person name="Markovic C."/>
            <person name="Hall O."/>
            <person name="Minx P."/>
            <person name="Tomlinson C."/>
            <person name="Mitreva M."/>
            <person name="Hou S."/>
            <person name="Chen J."/>
            <person name="Wollam A."/>
            <person name="Pepin K.H."/>
            <person name="Johnson M."/>
            <person name="Bhonagiri V."/>
            <person name="Zhang X."/>
            <person name="Suruliraj S."/>
            <person name="Warren W."/>
            <person name="Chinwalla A."/>
            <person name="Mardis E.R."/>
            <person name="Wilson R.K."/>
        </authorList>
    </citation>
    <scope>NUCLEOTIDE SEQUENCE [LARGE SCALE GENOMIC DNA]</scope>
    <source>
        <strain evidence="7 8">F0435</strain>
    </source>
</reference>
<dbReference type="CDD" id="cd00211">
    <property type="entry name" value="PTS_IIA_fru"/>
    <property type="match status" value="1"/>
</dbReference>
<keyword evidence="3" id="KW-0762">Sugar transport</keyword>
<dbReference type="InterPro" id="IPR004715">
    <property type="entry name" value="PTS_IIA_fruc"/>
</dbReference>
<gene>
    <name evidence="7" type="ORF">HMPREF9104_02597</name>
</gene>
<evidence type="ECO:0000256" key="4">
    <source>
        <dbReference type="ARBA" id="ARBA00022679"/>
    </source>
</evidence>
<keyword evidence="2" id="KW-0597">Phosphoprotein</keyword>
<dbReference type="InterPro" id="IPR016152">
    <property type="entry name" value="PTrfase/Anion_transptr"/>
</dbReference>
<evidence type="ECO:0000256" key="1">
    <source>
        <dbReference type="ARBA" id="ARBA00022448"/>
    </source>
</evidence>
<dbReference type="GO" id="GO:0016020">
    <property type="term" value="C:membrane"/>
    <property type="evidence" value="ECO:0007669"/>
    <property type="project" value="InterPro"/>
</dbReference>
<dbReference type="Pfam" id="PF00359">
    <property type="entry name" value="PTS_EIIA_2"/>
    <property type="match status" value="1"/>
</dbReference>
<dbReference type="GO" id="GO:0009401">
    <property type="term" value="P:phosphoenolpyruvate-dependent sugar phosphotransferase system"/>
    <property type="evidence" value="ECO:0007669"/>
    <property type="project" value="UniProtKB-KW"/>
</dbReference>
<name>H1LJ05_9LACO</name>
<keyword evidence="4 7" id="KW-0808">Transferase</keyword>
<evidence type="ECO:0000313" key="7">
    <source>
        <dbReference type="EMBL" id="EHO49432.1"/>
    </source>
</evidence>
<keyword evidence="1" id="KW-0813">Transport</keyword>
<dbReference type="Proteomes" id="UP000005025">
    <property type="component" value="Unassembled WGS sequence"/>
</dbReference>
<dbReference type="NCBIfam" id="TIGR00848">
    <property type="entry name" value="fruA"/>
    <property type="match status" value="1"/>
</dbReference>
<dbReference type="PROSITE" id="PS00372">
    <property type="entry name" value="PTS_EIIA_TYPE_2_HIS"/>
    <property type="match status" value="1"/>
</dbReference>
<feature type="domain" description="PTS EIIA type-2" evidence="6">
    <location>
        <begin position="16"/>
        <end position="161"/>
    </location>
</feature>
<dbReference type="STRING" id="797516.HMPREF9104_02597"/>
<comment type="caution">
    <text evidence="7">The sequence shown here is derived from an EMBL/GenBank/DDBJ whole genome shotgun (WGS) entry which is preliminary data.</text>
</comment>
<keyword evidence="7" id="KW-0670">Pyruvate</keyword>
<dbReference type="GO" id="GO:0008982">
    <property type="term" value="F:protein-N(PI)-phosphohistidine-sugar phosphotransferase activity"/>
    <property type="evidence" value="ECO:0007669"/>
    <property type="project" value="InterPro"/>
</dbReference>
<evidence type="ECO:0000259" key="6">
    <source>
        <dbReference type="PROSITE" id="PS51094"/>
    </source>
</evidence>
<organism evidence="7 8">
    <name type="scientific">Lentilactobacillus kisonensis F0435</name>
    <dbReference type="NCBI Taxonomy" id="797516"/>
    <lineage>
        <taxon>Bacteria</taxon>
        <taxon>Bacillati</taxon>
        <taxon>Bacillota</taxon>
        <taxon>Bacilli</taxon>
        <taxon>Lactobacillales</taxon>
        <taxon>Lactobacillaceae</taxon>
        <taxon>Lentilactobacillus</taxon>
    </lineage>
</organism>
<evidence type="ECO:0000256" key="5">
    <source>
        <dbReference type="ARBA" id="ARBA00022683"/>
    </source>
</evidence>
<dbReference type="SUPFAM" id="SSF55804">
    <property type="entry name" value="Phoshotransferase/anion transport protein"/>
    <property type="match status" value="1"/>
</dbReference>